<gene>
    <name evidence="3" type="ORF">GCM10022223_53820</name>
</gene>
<protein>
    <submittedName>
        <fullName evidence="3">Right-handed parallel beta-helix repeat-containing protein</fullName>
    </submittedName>
</protein>
<evidence type="ECO:0000259" key="2">
    <source>
        <dbReference type="Pfam" id="PF13229"/>
    </source>
</evidence>
<comment type="caution">
    <text evidence="3">The sequence shown here is derived from an EMBL/GenBank/DDBJ whole genome shotgun (WGS) entry which is preliminary data.</text>
</comment>
<evidence type="ECO:0000313" key="4">
    <source>
        <dbReference type="Proteomes" id="UP001501074"/>
    </source>
</evidence>
<evidence type="ECO:0000256" key="1">
    <source>
        <dbReference type="SAM" id="SignalP"/>
    </source>
</evidence>
<proteinExistence type="predicted"/>
<feature type="chain" id="PRO_5045667694" evidence="1">
    <location>
        <begin position="29"/>
        <end position="414"/>
    </location>
</feature>
<dbReference type="SUPFAM" id="SSF51126">
    <property type="entry name" value="Pectin lyase-like"/>
    <property type="match status" value="1"/>
</dbReference>
<dbReference type="RefSeq" id="WP_231484388.1">
    <property type="nucleotide sequence ID" value="NZ_BAAAZO010000010.1"/>
</dbReference>
<keyword evidence="4" id="KW-1185">Reference proteome</keyword>
<feature type="domain" description="Right handed beta helix" evidence="2">
    <location>
        <begin position="159"/>
        <end position="329"/>
    </location>
</feature>
<keyword evidence="1" id="KW-0732">Signal</keyword>
<evidence type="ECO:0000313" key="3">
    <source>
        <dbReference type="EMBL" id="GAA3629471.1"/>
    </source>
</evidence>
<name>A0ABP7ACC5_9ACTN</name>
<reference evidence="4" key="1">
    <citation type="journal article" date="2019" name="Int. J. Syst. Evol. Microbiol.">
        <title>The Global Catalogue of Microorganisms (GCM) 10K type strain sequencing project: providing services to taxonomists for standard genome sequencing and annotation.</title>
        <authorList>
            <consortium name="The Broad Institute Genomics Platform"/>
            <consortium name="The Broad Institute Genome Sequencing Center for Infectious Disease"/>
            <person name="Wu L."/>
            <person name="Ma J."/>
        </authorList>
    </citation>
    <scope>NUCLEOTIDE SEQUENCE [LARGE SCALE GENOMIC DNA]</scope>
    <source>
        <strain evidence="4">JCM 16902</strain>
    </source>
</reference>
<dbReference type="InterPro" id="IPR006626">
    <property type="entry name" value="PbH1"/>
</dbReference>
<accession>A0ABP7ACC5</accession>
<dbReference type="SMART" id="SM00710">
    <property type="entry name" value="PbH1"/>
    <property type="match status" value="6"/>
</dbReference>
<dbReference type="InterPro" id="IPR012334">
    <property type="entry name" value="Pectin_lyas_fold"/>
</dbReference>
<dbReference type="Pfam" id="PF13229">
    <property type="entry name" value="Beta_helix"/>
    <property type="match status" value="1"/>
</dbReference>
<dbReference type="EMBL" id="BAAAZO010000010">
    <property type="protein sequence ID" value="GAA3629471.1"/>
    <property type="molecule type" value="Genomic_DNA"/>
</dbReference>
<sequence length="414" mass="43412">MRMSLTRSLAPVAVSALTVLGVPQPSSAATLHPASPVAAHRIWVVHPGESIQAAVDEAASGDTIKIRAGTYHEAVCVNGKGLKVTGASTGKTVIEYPPWNTVADLPAVAANPCWSAHQKADAENDQTTLADDVSGLFFLNPDSRVEVSRLTTKNHPADGITVWGADGVDIHDTQGLAHERYGITVAASVHISISKNIEKGLTRPSPVFAGTGGITVSDTGRAEALVRRNRVENYNLGVFLKEARGGDVVSNRLSGNCLGILVFDDSAREIPDTKGSYEGGDWTVRKNVLTANNRYCIAGRDGSQRTSGVGIGVVNADRVVIEDNKIRDNVATVPAGEEPLNFPSGGVVLVGFAAPPGTSPPGAIPGGTVQNVLVTHNVVRRNEPTDIVVVQPDPQNPLILAPGPDIVIKDNRTS</sequence>
<dbReference type="InterPro" id="IPR011050">
    <property type="entry name" value="Pectin_lyase_fold/virulence"/>
</dbReference>
<dbReference type="Proteomes" id="UP001501074">
    <property type="component" value="Unassembled WGS sequence"/>
</dbReference>
<organism evidence="3 4">
    <name type="scientific">Kineosporia mesophila</name>
    <dbReference type="NCBI Taxonomy" id="566012"/>
    <lineage>
        <taxon>Bacteria</taxon>
        <taxon>Bacillati</taxon>
        <taxon>Actinomycetota</taxon>
        <taxon>Actinomycetes</taxon>
        <taxon>Kineosporiales</taxon>
        <taxon>Kineosporiaceae</taxon>
        <taxon>Kineosporia</taxon>
    </lineage>
</organism>
<feature type="signal peptide" evidence="1">
    <location>
        <begin position="1"/>
        <end position="28"/>
    </location>
</feature>
<dbReference type="Gene3D" id="2.160.20.10">
    <property type="entry name" value="Single-stranded right-handed beta-helix, Pectin lyase-like"/>
    <property type="match status" value="2"/>
</dbReference>
<dbReference type="InterPro" id="IPR039448">
    <property type="entry name" value="Beta_helix"/>
</dbReference>